<dbReference type="STRING" id="395961.Cyan7425_3928"/>
<dbReference type="InterPro" id="IPR009959">
    <property type="entry name" value="Cyclase_SnoaL-like"/>
</dbReference>
<dbReference type="KEGG" id="cyn:Cyan7425_3928"/>
<organism evidence="1">
    <name type="scientific">Cyanothece sp. (strain PCC 7425 / ATCC 29141)</name>
    <dbReference type="NCBI Taxonomy" id="395961"/>
    <lineage>
        <taxon>Bacteria</taxon>
        <taxon>Bacillati</taxon>
        <taxon>Cyanobacteriota</taxon>
        <taxon>Cyanophyceae</taxon>
        <taxon>Gomontiellales</taxon>
        <taxon>Cyanothecaceae</taxon>
        <taxon>Cyanothece</taxon>
    </lineage>
</organism>
<sequence>MNTDANTSIVLQFYRAFDDRQLERAMELLTADFVAHLAGMPNPLNREAFKQFGLSFYTAFRGGQHQFEQVIAVGDKVITQGHFTAIHQGAFQGLPPTGKPIQLAIMHIDRLQNGQIVEHWGQGDALGLMQQLGMIFLPGPALLPALIKNLRTRLFKP</sequence>
<dbReference type="eggNOG" id="COG5485">
    <property type="taxonomic scope" value="Bacteria"/>
</dbReference>
<dbReference type="OrthoDB" id="9182871at2"/>
<dbReference type="SUPFAM" id="SSF54427">
    <property type="entry name" value="NTF2-like"/>
    <property type="match status" value="1"/>
</dbReference>
<evidence type="ECO:0008006" key="2">
    <source>
        <dbReference type="Google" id="ProtNLM"/>
    </source>
</evidence>
<dbReference type="GO" id="GO:0030638">
    <property type="term" value="P:polyketide metabolic process"/>
    <property type="evidence" value="ECO:0007669"/>
    <property type="project" value="InterPro"/>
</dbReference>
<dbReference type="HOGENOM" id="CLU_100997_5_1_3"/>
<dbReference type="AlphaFoldDB" id="B8HUP3"/>
<reference evidence="1" key="1">
    <citation type="submission" date="2009-01" db="EMBL/GenBank/DDBJ databases">
        <title>Complete sequence of chromosome Cyanothece sp. PCC 7425.</title>
        <authorList>
            <consortium name="US DOE Joint Genome Institute"/>
            <person name="Lucas S."/>
            <person name="Copeland A."/>
            <person name="Lapidus A."/>
            <person name="Glavina del Rio T."/>
            <person name="Dalin E."/>
            <person name="Tice H."/>
            <person name="Bruce D."/>
            <person name="Goodwin L."/>
            <person name="Pitluck S."/>
            <person name="Sims D."/>
            <person name="Meineke L."/>
            <person name="Brettin T."/>
            <person name="Detter J.C."/>
            <person name="Han C."/>
            <person name="Larimer F."/>
            <person name="Land M."/>
            <person name="Hauser L."/>
            <person name="Kyrpides N."/>
            <person name="Ovchinnikova G."/>
            <person name="Liberton M."/>
            <person name="Stoeckel J."/>
            <person name="Banerjee A."/>
            <person name="Singh A."/>
            <person name="Page L."/>
            <person name="Sato H."/>
            <person name="Zhao L."/>
            <person name="Sherman L."/>
            <person name="Pakrasi H."/>
            <person name="Richardson P."/>
        </authorList>
    </citation>
    <scope>NUCLEOTIDE SEQUENCE</scope>
    <source>
        <strain evidence="1">PCC 7425</strain>
    </source>
</reference>
<dbReference type="EMBL" id="CP001344">
    <property type="protein sequence ID" value="ACL46245.1"/>
    <property type="molecule type" value="Genomic_DNA"/>
</dbReference>
<dbReference type="Gene3D" id="3.10.450.50">
    <property type="match status" value="1"/>
</dbReference>
<dbReference type="PANTHER" id="PTHR38436:SF1">
    <property type="entry name" value="ESTER CYCLASE"/>
    <property type="match status" value="1"/>
</dbReference>
<evidence type="ECO:0000313" key="1">
    <source>
        <dbReference type="EMBL" id="ACL46245.1"/>
    </source>
</evidence>
<accession>B8HUP3</accession>
<name>B8HUP3_CYAP4</name>
<dbReference type="PANTHER" id="PTHR38436">
    <property type="entry name" value="POLYKETIDE CYCLASE SNOAL-LIKE DOMAIN"/>
    <property type="match status" value="1"/>
</dbReference>
<proteinExistence type="predicted"/>
<dbReference type="Pfam" id="PF07366">
    <property type="entry name" value="SnoaL"/>
    <property type="match status" value="1"/>
</dbReference>
<gene>
    <name evidence="1" type="ordered locus">Cyan7425_3928</name>
</gene>
<dbReference type="InterPro" id="IPR032710">
    <property type="entry name" value="NTF2-like_dom_sf"/>
</dbReference>
<protein>
    <recommendedName>
        <fullName evidence="2">Ester cyclase</fullName>
    </recommendedName>
</protein>